<dbReference type="InterPro" id="IPR050855">
    <property type="entry name" value="NDM-1-like"/>
</dbReference>
<feature type="domain" description="Metallo-beta-lactamase" evidence="1">
    <location>
        <begin position="35"/>
        <end position="244"/>
    </location>
</feature>
<evidence type="ECO:0000313" key="3">
    <source>
        <dbReference type="Proteomes" id="UP001206924"/>
    </source>
</evidence>
<sequence>MSATALATSVWEADMKPRYAVTEPAGGVFFVEGPASNWVILRRDTQFTLIDGGYRGDLPSVLASIHDIGLQPRNAVALLITHAHTDHTGAAGHFAREYGTPVLSSAAEHGQLLRLETFQVSPLQVLVRAWRPRVFRWGIRALRAGGARIVPAPAAAVWDVDLLAAFPGGPVAVPTPGHTPGHTAFYLPDAKAVITGDALVTGHAISTRTGPQLLPRMFQHDGVRSVGALAVLAGLDASLILPGHGPAQSTGIREAVDVVRRLSGDGAK</sequence>
<evidence type="ECO:0000313" key="2">
    <source>
        <dbReference type="EMBL" id="MCQ1950753.1"/>
    </source>
</evidence>
<dbReference type="PANTHER" id="PTHR42951">
    <property type="entry name" value="METALLO-BETA-LACTAMASE DOMAIN-CONTAINING"/>
    <property type="match status" value="1"/>
</dbReference>
<keyword evidence="3" id="KW-1185">Reference proteome</keyword>
<proteinExistence type="predicted"/>
<dbReference type="PANTHER" id="PTHR42951:SF14">
    <property type="entry name" value="METALLO-BETA-LACTAMASE SUPERFAMILY PROTEIN"/>
    <property type="match status" value="1"/>
</dbReference>
<dbReference type="Proteomes" id="UP001206924">
    <property type="component" value="Unassembled WGS sequence"/>
</dbReference>
<comment type="caution">
    <text evidence="2">The sequence shown here is derived from an EMBL/GenBank/DDBJ whole genome shotgun (WGS) entry which is preliminary data.</text>
</comment>
<dbReference type="InterPro" id="IPR036866">
    <property type="entry name" value="RibonucZ/Hydroxyglut_hydro"/>
</dbReference>
<dbReference type="SUPFAM" id="SSF56281">
    <property type="entry name" value="Metallo-hydrolase/oxidoreductase"/>
    <property type="match status" value="1"/>
</dbReference>
<dbReference type="RefSeq" id="WP_255865972.1">
    <property type="nucleotide sequence ID" value="NZ_CP104263.1"/>
</dbReference>
<name>A0ABT1NSN6_9MICC</name>
<organism evidence="2 3">
    <name type="scientific">Arthrobacter jinronghuae</name>
    <dbReference type="NCBI Taxonomy" id="2964609"/>
    <lineage>
        <taxon>Bacteria</taxon>
        <taxon>Bacillati</taxon>
        <taxon>Actinomycetota</taxon>
        <taxon>Actinomycetes</taxon>
        <taxon>Micrococcales</taxon>
        <taxon>Micrococcaceae</taxon>
        <taxon>Arthrobacter</taxon>
    </lineage>
</organism>
<dbReference type="InterPro" id="IPR001279">
    <property type="entry name" value="Metallo-B-lactamas"/>
</dbReference>
<evidence type="ECO:0000259" key="1">
    <source>
        <dbReference type="SMART" id="SM00849"/>
    </source>
</evidence>
<protein>
    <submittedName>
        <fullName evidence="2">MBL fold metallo-hydrolase</fullName>
    </submittedName>
</protein>
<dbReference type="EMBL" id="JANFLP010000013">
    <property type="protein sequence ID" value="MCQ1950753.1"/>
    <property type="molecule type" value="Genomic_DNA"/>
</dbReference>
<dbReference type="Pfam" id="PF00753">
    <property type="entry name" value="Lactamase_B"/>
    <property type="match status" value="1"/>
</dbReference>
<dbReference type="SMART" id="SM00849">
    <property type="entry name" value="Lactamase_B"/>
    <property type="match status" value="1"/>
</dbReference>
<reference evidence="2 3" key="1">
    <citation type="submission" date="2022-07" db="EMBL/GenBank/DDBJ databases">
        <title>Novel species in genus Arthrobacter.</title>
        <authorList>
            <person name="Liu Y."/>
        </authorList>
    </citation>
    <scope>NUCLEOTIDE SEQUENCE [LARGE SCALE GENOMIC DNA]</scope>
    <source>
        <strain evidence="3">zg-Y859</strain>
    </source>
</reference>
<dbReference type="Gene3D" id="3.60.15.10">
    <property type="entry name" value="Ribonuclease Z/Hydroxyacylglutathione hydrolase-like"/>
    <property type="match status" value="1"/>
</dbReference>
<gene>
    <name evidence="2" type="ORF">NNX28_12565</name>
</gene>
<accession>A0ABT1NSN6</accession>